<accession>A0A6G9ASE0</accession>
<dbReference type="RefSeq" id="WP_167213447.1">
    <property type="nucleotide sequence ID" value="NZ_CP050063.1"/>
</dbReference>
<keyword evidence="1" id="KW-1133">Transmembrane helix</keyword>
<keyword evidence="4" id="KW-1185">Reference proteome</keyword>
<dbReference type="Proteomes" id="UP000501802">
    <property type="component" value="Chromosome"/>
</dbReference>
<keyword evidence="1" id="KW-0812">Transmembrane</keyword>
<evidence type="ECO:0000256" key="1">
    <source>
        <dbReference type="SAM" id="Phobius"/>
    </source>
</evidence>
<dbReference type="EMBL" id="CP050063">
    <property type="protein sequence ID" value="QIP15391.1"/>
    <property type="molecule type" value="Genomic_DNA"/>
</dbReference>
<dbReference type="InterPro" id="IPR032708">
    <property type="entry name" value="McjB_C"/>
</dbReference>
<dbReference type="AlphaFoldDB" id="A0A6G9ASE0"/>
<sequence>MKNLSKQLTSFTRFIELSWYKKFLLGKAFIVLAVYKCLLFIFPFNFFFKKSINAIPSNSAPVEENLVATVWAIGVVSNRIPLGFTCLVQALSAKWLLKKYPDVHICIGVHKSTSQAFSAHAWVVYKNKVILGEQETQVFQPILEWN</sequence>
<protein>
    <submittedName>
        <fullName evidence="3">Lasso peptide biosynthesis B2 protein</fullName>
    </submittedName>
</protein>
<feature type="transmembrane region" description="Helical" evidence="1">
    <location>
        <begin position="28"/>
        <end position="48"/>
    </location>
</feature>
<dbReference type="InterPro" id="IPR053521">
    <property type="entry name" value="McjB-like"/>
</dbReference>
<dbReference type="KEGG" id="spib:G8759_23550"/>
<proteinExistence type="predicted"/>
<evidence type="ECO:0000313" key="3">
    <source>
        <dbReference type="EMBL" id="QIP15391.1"/>
    </source>
</evidence>
<dbReference type="Pfam" id="PF13471">
    <property type="entry name" value="Transglut_core3"/>
    <property type="match status" value="1"/>
</dbReference>
<evidence type="ECO:0000259" key="2">
    <source>
        <dbReference type="Pfam" id="PF13471"/>
    </source>
</evidence>
<reference evidence="3 4" key="1">
    <citation type="submission" date="2020-03" db="EMBL/GenBank/DDBJ databases">
        <authorList>
            <person name="Kim M.K."/>
        </authorList>
    </citation>
    <scope>NUCLEOTIDE SEQUENCE [LARGE SCALE GENOMIC DNA]</scope>
    <source>
        <strain evidence="3 4">BT328</strain>
    </source>
</reference>
<keyword evidence="1" id="KW-0472">Membrane</keyword>
<dbReference type="NCBIfam" id="NF033537">
    <property type="entry name" value="lasso_biosyn_B2"/>
    <property type="match status" value="1"/>
</dbReference>
<feature type="domain" description="Microcin J25-processing protein McjB C-terminal" evidence="2">
    <location>
        <begin position="57"/>
        <end position="143"/>
    </location>
</feature>
<name>A0A6G9ASE0_9BACT</name>
<organism evidence="3 4">
    <name type="scientific">Spirosoma aureum</name>
    <dbReference type="NCBI Taxonomy" id="2692134"/>
    <lineage>
        <taxon>Bacteria</taxon>
        <taxon>Pseudomonadati</taxon>
        <taxon>Bacteroidota</taxon>
        <taxon>Cytophagia</taxon>
        <taxon>Cytophagales</taxon>
        <taxon>Cytophagaceae</taxon>
        <taxon>Spirosoma</taxon>
    </lineage>
</organism>
<gene>
    <name evidence="3" type="ORF">G8759_23550</name>
</gene>
<evidence type="ECO:0000313" key="4">
    <source>
        <dbReference type="Proteomes" id="UP000501802"/>
    </source>
</evidence>